<evidence type="ECO:0000256" key="2">
    <source>
        <dbReference type="ARBA" id="ARBA00008061"/>
    </source>
</evidence>
<dbReference type="SUPFAM" id="SSF51445">
    <property type="entry name" value="(Trans)glycosidases"/>
    <property type="match status" value="1"/>
</dbReference>
<dbReference type="InterPro" id="IPR006048">
    <property type="entry name" value="A-amylase/branching_C"/>
</dbReference>
<dbReference type="GO" id="GO:0005975">
    <property type="term" value="P:carbohydrate metabolic process"/>
    <property type="evidence" value="ECO:0007669"/>
    <property type="project" value="InterPro"/>
</dbReference>
<proteinExistence type="inferred from homology"/>
<dbReference type="Pfam" id="PF02806">
    <property type="entry name" value="Alpha-amylase_C"/>
    <property type="match status" value="1"/>
</dbReference>
<feature type="domain" description="Alpha-amylase C-terminal" evidence="4">
    <location>
        <begin position="199"/>
        <end position="286"/>
    </location>
</feature>
<protein>
    <recommendedName>
        <fullName evidence="3">alpha-amylase</fullName>
        <ecNumber evidence="3">3.2.1.1</ecNumber>
    </recommendedName>
</protein>
<evidence type="ECO:0000256" key="1">
    <source>
        <dbReference type="ARBA" id="ARBA00000548"/>
    </source>
</evidence>
<dbReference type="GO" id="GO:0043169">
    <property type="term" value="F:cation binding"/>
    <property type="evidence" value="ECO:0007669"/>
    <property type="project" value="InterPro"/>
</dbReference>
<dbReference type="InterPro" id="IPR013780">
    <property type="entry name" value="Glyco_hydro_b"/>
</dbReference>
<dbReference type="SUPFAM" id="SSF51011">
    <property type="entry name" value="Glycosyl hydrolase domain"/>
    <property type="match status" value="1"/>
</dbReference>
<dbReference type="Proteomes" id="UP001162162">
    <property type="component" value="Unassembled WGS sequence"/>
</dbReference>
<reference evidence="5" key="1">
    <citation type="journal article" date="2023" name="Insect Mol. Biol.">
        <title>Genome sequencing provides insights into the evolution of gene families encoding plant cell wall-degrading enzymes in longhorned beetles.</title>
        <authorList>
            <person name="Shin N.R."/>
            <person name="Okamura Y."/>
            <person name="Kirsch R."/>
            <person name="Pauchet Y."/>
        </authorList>
    </citation>
    <scope>NUCLEOTIDE SEQUENCE</scope>
    <source>
        <strain evidence="5">AMC_N1</strain>
    </source>
</reference>
<dbReference type="Gene3D" id="3.20.20.80">
    <property type="entry name" value="Glycosidases"/>
    <property type="match status" value="1"/>
</dbReference>
<sequence>MEVIDHGDEGIVEDYKPIGAVTEFKFSSSISNVFQGNDKLTYLKNWGPGWSFFDGGVPIVFVDNHDTQRDYGKLIYRKSKQFCGQWKPEHGINTCLAWPSQSPDANPTKKYVRINKQLRGTHVLSLIQLHDKYRLYKYKTGELDGQLPRGKAYTPPQDNDGNLLSPKINQDDTCGNGFICEHRWRQIYDMEHREGHPLTNWWSNGDQQIAFCRGNKGFVAFTNWADLKETLQTCLPAGKYCDVISGNMSNGKCTGKTVTVQENGEANIQLSSSDEDGVLAIHSIHKW</sequence>
<accession>A0AAV8YQU2</accession>
<keyword evidence="6" id="KW-1185">Reference proteome</keyword>
<dbReference type="AlphaFoldDB" id="A0AAV8YQU2"/>
<dbReference type="EC" id="3.2.1.1" evidence="3"/>
<dbReference type="Gene3D" id="2.60.40.1180">
    <property type="entry name" value="Golgi alpha-mannosidase II"/>
    <property type="match status" value="1"/>
</dbReference>
<evidence type="ECO:0000313" key="6">
    <source>
        <dbReference type="Proteomes" id="UP001162162"/>
    </source>
</evidence>
<gene>
    <name evidence="5" type="ORF">NQ318_015392</name>
</gene>
<comment type="similarity">
    <text evidence="2">Belongs to the glycosyl hydrolase 13 family.</text>
</comment>
<dbReference type="EMBL" id="JAPWTK010000054">
    <property type="protein sequence ID" value="KAJ8953736.1"/>
    <property type="molecule type" value="Genomic_DNA"/>
</dbReference>
<evidence type="ECO:0000256" key="3">
    <source>
        <dbReference type="ARBA" id="ARBA00012595"/>
    </source>
</evidence>
<comment type="catalytic activity">
    <reaction evidence="1">
        <text>Endohydrolysis of (1-&gt;4)-alpha-D-glucosidic linkages in polysaccharides containing three or more (1-&gt;4)-alpha-linked D-glucose units.</text>
        <dbReference type="EC" id="3.2.1.1"/>
    </reaction>
</comment>
<dbReference type="PANTHER" id="PTHR43447">
    <property type="entry name" value="ALPHA-AMYLASE"/>
    <property type="match status" value="1"/>
</dbReference>
<evidence type="ECO:0000259" key="4">
    <source>
        <dbReference type="SMART" id="SM00632"/>
    </source>
</evidence>
<name>A0AAV8YQU2_9CUCU</name>
<comment type="caution">
    <text evidence="5">The sequence shown here is derived from an EMBL/GenBank/DDBJ whole genome shotgun (WGS) entry which is preliminary data.</text>
</comment>
<dbReference type="SMART" id="SM00632">
    <property type="entry name" value="Aamy_C"/>
    <property type="match status" value="1"/>
</dbReference>
<dbReference type="GO" id="GO:0004556">
    <property type="term" value="F:alpha-amylase activity"/>
    <property type="evidence" value="ECO:0007669"/>
    <property type="project" value="UniProtKB-EC"/>
</dbReference>
<dbReference type="InterPro" id="IPR017853">
    <property type="entry name" value="GH"/>
</dbReference>
<dbReference type="InterPro" id="IPR031319">
    <property type="entry name" value="A-amylase_C"/>
</dbReference>
<evidence type="ECO:0000313" key="5">
    <source>
        <dbReference type="EMBL" id="KAJ8953736.1"/>
    </source>
</evidence>
<organism evidence="5 6">
    <name type="scientific">Aromia moschata</name>
    <dbReference type="NCBI Taxonomy" id="1265417"/>
    <lineage>
        <taxon>Eukaryota</taxon>
        <taxon>Metazoa</taxon>
        <taxon>Ecdysozoa</taxon>
        <taxon>Arthropoda</taxon>
        <taxon>Hexapoda</taxon>
        <taxon>Insecta</taxon>
        <taxon>Pterygota</taxon>
        <taxon>Neoptera</taxon>
        <taxon>Endopterygota</taxon>
        <taxon>Coleoptera</taxon>
        <taxon>Polyphaga</taxon>
        <taxon>Cucujiformia</taxon>
        <taxon>Chrysomeloidea</taxon>
        <taxon>Cerambycidae</taxon>
        <taxon>Cerambycinae</taxon>
        <taxon>Callichromatini</taxon>
        <taxon>Aromia</taxon>
    </lineage>
</organism>